<dbReference type="Proteomes" id="UP000536509">
    <property type="component" value="Unassembled WGS sequence"/>
</dbReference>
<proteinExistence type="predicted"/>
<dbReference type="AlphaFoldDB" id="A0A7Y3R7N3"/>
<keyword evidence="1" id="KW-0812">Transmembrane</keyword>
<name>A0A7Y3R7N3_9FLAO</name>
<dbReference type="RefSeq" id="WP_171221653.1">
    <property type="nucleotide sequence ID" value="NZ_CP121446.1"/>
</dbReference>
<keyword evidence="1" id="KW-0472">Membrane</keyword>
<sequence length="137" mass="15801">MKSFKLDNEPKISSGFTTPEGYFDSFTDKMLAQLPKEEPKVISIFSRRKVWYYAAAAVVVMMLSIPLYTNYFRASEEVDALALEDYITNHTTISEDEIANLLDQEDLEKMKLDLNLEDEAVEDILLNNNDLEQYITD</sequence>
<feature type="transmembrane region" description="Helical" evidence="1">
    <location>
        <begin position="50"/>
        <end position="68"/>
    </location>
</feature>
<protein>
    <submittedName>
        <fullName evidence="2">Uncharacterized protein</fullName>
    </submittedName>
</protein>
<gene>
    <name evidence="2" type="ORF">HKT18_04330</name>
</gene>
<evidence type="ECO:0000256" key="1">
    <source>
        <dbReference type="SAM" id="Phobius"/>
    </source>
</evidence>
<organism evidence="2 3">
    <name type="scientific">Flavobacterium rivulicola</name>
    <dbReference type="NCBI Taxonomy" id="2732161"/>
    <lineage>
        <taxon>Bacteria</taxon>
        <taxon>Pseudomonadati</taxon>
        <taxon>Bacteroidota</taxon>
        <taxon>Flavobacteriia</taxon>
        <taxon>Flavobacteriales</taxon>
        <taxon>Flavobacteriaceae</taxon>
        <taxon>Flavobacterium</taxon>
    </lineage>
</organism>
<comment type="caution">
    <text evidence="2">The sequence shown here is derived from an EMBL/GenBank/DDBJ whole genome shotgun (WGS) entry which is preliminary data.</text>
</comment>
<reference evidence="2 3" key="1">
    <citation type="submission" date="2020-05" db="EMBL/GenBank/DDBJ databases">
        <title>Draft genome of Flavobacterium sp. IMCC34852.</title>
        <authorList>
            <person name="Song J."/>
            <person name="Cho J.-C."/>
        </authorList>
    </citation>
    <scope>NUCLEOTIDE SEQUENCE [LARGE SCALE GENOMIC DNA]</scope>
    <source>
        <strain evidence="2 3">IMCC34852</strain>
    </source>
</reference>
<keyword evidence="3" id="KW-1185">Reference proteome</keyword>
<accession>A0A7Y3R7N3</accession>
<evidence type="ECO:0000313" key="3">
    <source>
        <dbReference type="Proteomes" id="UP000536509"/>
    </source>
</evidence>
<dbReference type="EMBL" id="JABEVX010000002">
    <property type="protein sequence ID" value="NNT71439.1"/>
    <property type="molecule type" value="Genomic_DNA"/>
</dbReference>
<evidence type="ECO:0000313" key="2">
    <source>
        <dbReference type="EMBL" id="NNT71439.1"/>
    </source>
</evidence>
<keyword evidence="1" id="KW-1133">Transmembrane helix</keyword>